<keyword evidence="10" id="KW-1185">Reference proteome</keyword>
<dbReference type="EC" id="3.1.1.-" evidence="8"/>
<keyword evidence="6" id="KW-0106">Calcium</keyword>
<evidence type="ECO:0000256" key="1">
    <source>
        <dbReference type="ARBA" id="ARBA00006249"/>
    </source>
</evidence>
<protein>
    <recommendedName>
        <fullName evidence="8">Carboxylic ester hydrolase</fullName>
        <ecNumber evidence="8">3.1.1.-</ecNumber>
    </recommendedName>
</protein>
<evidence type="ECO:0000256" key="6">
    <source>
        <dbReference type="ARBA" id="ARBA00022837"/>
    </source>
</evidence>
<comment type="caution">
    <text evidence="9">The sequence shown here is derived from an EMBL/GenBank/DDBJ whole genome shotgun (WGS) entry which is preliminary data.</text>
</comment>
<dbReference type="InterPro" id="IPR029058">
    <property type="entry name" value="AB_hydrolase_fold"/>
</dbReference>
<keyword evidence="4" id="KW-0732">Signal</keyword>
<keyword evidence="5 8" id="KW-0378">Hydrolase</keyword>
<sequence>MANWILDPMGSALSAFSGLVVDPTCNPAMVVLPEIRGLQVLSVSAAPQQNYTYHSQASTVFPDDRFESLNFCNITVTYTHPGWNDIINVMTFLPLVDDWNGRLLANGGDGGHRMSLADTLSYSSNWALSSPGNLDWPLLVDFAYTSLHDMALVGKAVVEAYYKSPPRYSYFFGSSGGGRQGHMLAQRYPEDFDGIIGVTPAINWAQFLWSACDGLDGAEDGIISKPGLCHFDPHVVVGKTFDCDGVESVFSFEAAEVVAAAWNGPRSATGEFQWYGYGLDTEISKPYSGAINTHCGPEGTCTASPFSMSNVWARYWVAKDPELDMRTITHEKWDQLFQASVSEFESVIGTANPDLSGLRRAGGKMINWHGLVDEAIPVNGSTDYYDRVLERDPQAQDYYRLYLAPGAAHSQTSGPSPQLIYLISTMMDWVEKGIAPDILEAIGSNDQGILLKRNICMYPQVQHYIGGDHTQPEAFICV</sequence>
<keyword evidence="7" id="KW-1015">Disulfide bond</keyword>
<keyword evidence="3" id="KW-0479">Metal-binding</keyword>
<evidence type="ECO:0000256" key="8">
    <source>
        <dbReference type="RuleBase" id="RU361238"/>
    </source>
</evidence>
<evidence type="ECO:0000256" key="5">
    <source>
        <dbReference type="ARBA" id="ARBA00022801"/>
    </source>
</evidence>
<dbReference type="PANTHER" id="PTHR33938">
    <property type="entry name" value="FERULOYL ESTERASE B-RELATED"/>
    <property type="match status" value="1"/>
</dbReference>
<name>A0A9P9IIB1_9HYPO</name>
<evidence type="ECO:0000256" key="2">
    <source>
        <dbReference type="ARBA" id="ARBA00022487"/>
    </source>
</evidence>
<dbReference type="Proteomes" id="UP000738349">
    <property type="component" value="Unassembled WGS sequence"/>
</dbReference>
<evidence type="ECO:0000313" key="9">
    <source>
        <dbReference type="EMBL" id="KAH7123123.1"/>
    </source>
</evidence>
<dbReference type="PANTHER" id="PTHR33938:SF8">
    <property type="entry name" value="CARBOXYLIC ESTER HYDROLASE"/>
    <property type="match status" value="1"/>
</dbReference>
<proteinExistence type="inferred from homology"/>
<comment type="similarity">
    <text evidence="1 8">Belongs to the tannase family.</text>
</comment>
<evidence type="ECO:0000313" key="10">
    <source>
        <dbReference type="Proteomes" id="UP000738349"/>
    </source>
</evidence>
<dbReference type="Gene3D" id="3.40.50.1820">
    <property type="entry name" value="alpha/beta hydrolase"/>
    <property type="match status" value="1"/>
</dbReference>
<organism evidence="9 10">
    <name type="scientific">Dactylonectria macrodidyma</name>
    <dbReference type="NCBI Taxonomy" id="307937"/>
    <lineage>
        <taxon>Eukaryota</taxon>
        <taxon>Fungi</taxon>
        <taxon>Dikarya</taxon>
        <taxon>Ascomycota</taxon>
        <taxon>Pezizomycotina</taxon>
        <taxon>Sordariomycetes</taxon>
        <taxon>Hypocreomycetidae</taxon>
        <taxon>Hypocreales</taxon>
        <taxon>Nectriaceae</taxon>
        <taxon>Dactylonectria</taxon>
    </lineage>
</organism>
<accession>A0A9P9IIB1</accession>
<dbReference type="SUPFAM" id="SSF53474">
    <property type="entry name" value="alpha/beta-Hydrolases"/>
    <property type="match status" value="1"/>
</dbReference>
<dbReference type="GO" id="GO:0046872">
    <property type="term" value="F:metal ion binding"/>
    <property type="evidence" value="ECO:0007669"/>
    <property type="project" value="UniProtKB-KW"/>
</dbReference>
<keyword evidence="2" id="KW-0719">Serine esterase</keyword>
<gene>
    <name evidence="9" type="ORF">EDB81DRAFT_861288</name>
</gene>
<dbReference type="Pfam" id="PF07519">
    <property type="entry name" value="Tannase"/>
    <property type="match status" value="2"/>
</dbReference>
<dbReference type="OrthoDB" id="3039123at2759"/>
<dbReference type="InterPro" id="IPR011118">
    <property type="entry name" value="Tannase/feruloyl_esterase"/>
</dbReference>
<evidence type="ECO:0000256" key="7">
    <source>
        <dbReference type="ARBA" id="ARBA00023157"/>
    </source>
</evidence>
<evidence type="ECO:0000256" key="4">
    <source>
        <dbReference type="ARBA" id="ARBA00022729"/>
    </source>
</evidence>
<reference evidence="9" key="1">
    <citation type="journal article" date="2021" name="Nat. Commun.">
        <title>Genetic determinants of endophytism in the Arabidopsis root mycobiome.</title>
        <authorList>
            <person name="Mesny F."/>
            <person name="Miyauchi S."/>
            <person name="Thiergart T."/>
            <person name="Pickel B."/>
            <person name="Atanasova L."/>
            <person name="Karlsson M."/>
            <person name="Huettel B."/>
            <person name="Barry K.W."/>
            <person name="Haridas S."/>
            <person name="Chen C."/>
            <person name="Bauer D."/>
            <person name="Andreopoulos W."/>
            <person name="Pangilinan J."/>
            <person name="LaButti K."/>
            <person name="Riley R."/>
            <person name="Lipzen A."/>
            <person name="Clum A."/>
            <person name="Drula E."/>
            <person name="Henrissat B."/>
            <person name="Kohler A."/>
            <person name="Grigoriev I.V."/>
            <person name="Martin F.M."/>
            <person name="Hacquard S."/>
        </authorList>
    </citation>
    <scope>NUCLEOTIDE SEQUENCE</scope>
    <source>
        <strain evidence="9">MPI-CAGE-AT-0147</strain>
    </source>
</reference>
<dbReference type="EMBL" id="JAGMUV010000023">
    <property type="protein sequence ID" value="KAH7123123.1"/>
    <property type="molecule type" value="Genomic_DNA"/>
</dbReference>
<evidence type="ECO:0000256" key="3">
    <source>
        <dbReference type="ARBA" id="ARBA00022723"/>
    </source>
</evidence>
<dbReference type="AlphaFoldDB" id="A0A9P9IIB1"/>
<dbReference type="GO" id="GO:0030600">
    <property type="term" value="F:feruloyl esterase activity"/>
    <property type="evidence" value="ECO:0007669"/>
    <property type="project" value="UniProtKB-ARBA"/>
</dbReference>